<evidence type="ECO:0000313" key="4">
    <source>
        <dbReference type="Proteomes" id="UP000601435"/>
    </source>
</evidence>
<feature type="compositionally biased region" description="Basic and acidic residues" evidence="1">
    <location>
        <begin position="268"/>
        <end position="283"/>
    </location>
</feature>
<feature type="region of interest" description="Disordered" evidence="1">
    <location>
        <begin position="65"/>
        <end position="84"/>
    </location>
</feature>
<dbReference type="InterPro" id="IPR012337">
    <property type="entry name" value="RNaseH-like_sf"/>
</dbReference>
<dbReference type="InterPro" id="IPR002156">
    <property type="entry name" value="RNaseH_domain"/>
</dbReference>
<keyword evidence="4" id="KW-1185">Reference proteome</keyword>
<dbReference type="Pfam" id="PF03372">
    <property type="entry name" value="Exo_endo_phos"/>
    <property type="match status" value="1"/>
</dbReference>
<evidence type="ECO:0000256" key="1">
    <source>
        <dbReference type="SAM" id="MobiDB-lite"/>
    </source>
</evidence>
<dbReference type="PROSITE" id="PS00028">
    <property type="entry name" value="ZINC_FINGER_C2H2_1"/>
    <property type="match status" value="1"/>
</dbReference>
<organism evidence="3 4">
    <name type="scientific">Symbiodinium necroappetens</name>
    <dbReference type="NCBI Taxonomy" id="1628268"/>
    <lineage>
        <taxon>Eukaryota</taxon>
        <taxon>Sar</taxon>
        <taxon>Alveolata</taxon>
        <taxon>Dinophyceae</taxon>
        <taxon>Suessiales</taxon>
        <taxon>Symbiodiniaceae</taxon>
        <taxon>Symbiodinium</taxon>
    </lineage>
</organism>
<dbReference type="Gene3D" id="3.60.10.10">
    <property type="entry name" value="Endonuclease/exonuclease/phosphatase"/>
    <property type="match status" value="1"/>
</dbReference>
<dbReference type="Proteomes" id="UP000601435">
    <property type="component" value="Unassembled WGS sequence"/>
</dbReference>
<feature type="domain" description="RNase H type-1" evidence="2">
    <location>
        <begin position="1793"/>
        <end position="1949"/>
    </location>
</feature>
<dbReference type="Pfam" id="PF00075">
    <property type="entry name" value="RNase_H"/>
    <property type="match status" value="1"/>
</dbReference>
<dbReference type="InterPro" id="IPR005135">
    <property type="entry name" value="Endo/exonuclease/phosphatase"/>
</dbReference>
<feature type="compositionally biased region" description="Basic and acidic residues" evidence="1">
    <location>
        <begin position="24"/>
        <end position="33"/>
    </location>
</feature>
<evidence type="ECO:0000313" key="3">
    <source>
        <dbReference type="EMBL" id="CAE7864785.1"/>
    </source>
</evidence>
<dbReference type="OrthoDB" id="447743at2759"/>
<dbReference type="InterPro" id="IPR013087">
    <property type="entry name" value="Znf_C2H2_type"/>
</dbReference>
<sequence length="3296" mass="360072">MAVDSGRCRPGGGPTTTLGGRPPPGEKGKERANRTAAKMVQPQMAALVQNCRSLLPCNRCHSHRWPSCRPKAPAQSGPPTTPAASEEKKLIMELMASLQPDQLPPELQKRLSTFARDETHQQGKNMHRLVSEQTQLRKQLEALRADRAVFASAWEQYVIQLLDLWQQQGEARMKALQDFAAQEVDLATRLASATQALSKASAAAAANTDVGQPAYFIDDDDEEDQDAMATTAAEVEAEITERNRKAQQSMQEQQLKMQELLQQAKQEASAHAEEVAAHREGSRTPRRRSKQSEPGPQPEKEKPSGGAPPGKDWDCVTPFWGQVLAANLQLEVTLQDLALCSGFPTAEDPRLYSGGDPSVPSFWRDIADEDELLEMACGIDQCDRSFQPFTVSCGQPVSAADVDGSLESQAQAIFQPLIDRFVPKRQARTFSSALHVHSHPVQLHCTLWPDPSTQLFNALVRELSRCLRQPPCSHLASYKVGTCRALTGPCDSQLQDPLSQRVRPVASTAFVQPTPAPTQGQAQVQVGLKRHHPGAIAERPRPVAKPSDIAYMRAARISIVPEGFDYTQLTWPSESLPSTWQSHADAAGERRYTVFEAGGRPRTRRCEAEWLLDDMLADAIASSSHVIRTAQLIERPMFGFPTPQIVVTHASSPATALAVPFDYRRTHGWVITLHVLPVAALDDLPALGPTGAPRPTELTAEAGALTALADSAGRRHVVITQPLARYEWFAPVFGEGEEQTEHTDGVAPEGIPRFWQGPHTQLRDTSTTTTTTTIDPELRSRPVRRPMHLTNTDLLPRAVGEAPGAHLPIPRLGLFSALRYEANGRLPYHMLVRGAAPMRMIATTSWTLLDVCSLAADHVEGGAKRIQVITCPIPGLLQPQVVVTDQAVDADHYLLPVDLRTAPCGDVVPVPFRAGLGVYDMIQAIIEELPDSREFLESAYQTEGLYFRDCNGVVVDPLQQHPLAAQWLVLCRGPPPFPQNRMQSVASTTTTTAICEPQNTTHTTTAIACQPKWPLTAPPEPAEPPALLTKSHRAADPKADQCVAPSMEPALLPAYLCDSRFQTGPACVFSWGRDVHVANRELFTVFDVERHWTVQRRAREDSLHSIVQAAVSMAPFRIRSVQILTVPVPGLPRPQLVLSRARDPFNLVPIPWDARPIGGDIRTIGHHAGENALVFSDKVQQAHPDLPHLKSDILTEQVVVLDALGFVGATLPADLEQVQHFRVEGSAAAFFGFALSTFGGPVAFADYGRAPSSTSTTTPQGAPPDCVYRLTVIWGTCVAYDDVRPPCHQLDTILRRLILEVFACSPRSSPAHDLFLALAKEQPPPRDGVQEVLFVILGPGYDSCPTVIVDERDNGQALHATVLSHQARCNALVHPQWRNVGISIVVNAAPGALACRNALTGDYLQFMDSYSRPASFPVAALFEIIPLLMPFAWPLYIGEGTRCMDIEHAARQRRRQQGLWRHEEGSCLILGATHGPVCLRLGIPVVPDRNEAAQGVAGLDATCPIHRTTLCETTLIEPGKATFITTLPNSPCKSILIPHVDCMRHQMILLVLEQAIQVGPLPVAPGSLCRRPPREWRDGDVIEVVSIADSAVPEYERLAAAQYPHAVPVCPPTDSSLAQPPRIPTLTVARSDAPAALHVGWARISAPTSLPADNTTAEGGASGSLSLLQVKASVNKKTIPAEPGQGKSAAATMEAHWHEGRCGSHCIPTPFGRRTVALSSVLPHTASPVARIAPAASDQLQAEAPQHALGTTPVPTIPSLAEWGDAWISTPPGTYQGAAQHLLQARDPPGTWTPQAIHVYTDGSAGGGAAPGWAVTIFELCTNGAEYWENFLGCFAGSCQAFAKRATAAAEHNIDAETAALAVATVWAAAWPPNVPICVWCDCETVVHVAQGRADAHHPGRTTQLLRSCRQLWQLLERRAVPARLQWVAGHAGVPGNELADQVAKRACRESMPPLPDAFYSFLQHPGLPWLWHALYPSAALPKLDRLQCCGYESADPVPPHCFPKPTLDAGTGEAEHQSLLLCTYNAQTMLKKKELCRTQFRAKGIHIAFLQETRIRAGGICTAADYITVSSSAAHGQGGCSIWVAASLPGCHVKANHIKVIHQDPRILLARLCTSKLDCLLLSAHAPHSGAPAPEKEQWWERLNSLLKKHYTQSIPLLAGVDANAQVGEIESPAVGNHAADEETVNGTSLRELCDSYSLALPTTLCGWDGTARQTDPNAYTWVAPNGAKYRIDYILIPQPCLDAVEARGVWHAFETGGPDDHFPVLTRLRLRARGDRANSLNYPRLHFKRAQDVWESPCDFTQVFQQAAQVPWSVNIHEQVSGLDNLVWKEAAQAPRHKKPSKKYLSAEAWQCILARKAAKACVKRCADRYRRMQLSAVFRAWKRMPHRPRCQAADASDEYRRIDEARQHLETALDAYRALLPALRHCIEMSKAQYLTGLAQEYEEAAGAKDTHALFAALRFFRPAGKKVFKPFGPAAILQDEEGRAVSTYAEQQEVHRRHFQAQEAGDATTAEAYCAQSGPPQPEGTASLADLPTLSEVEAIIRSAADGKAPGPSGVPSCIWKSDPPTAALALLPIYIKSHIRLTEPVQYRGCRLVAMLKKLGQAVQAAHFRSIALFDATAKFYHRLHRSRLVSELQDNNLPLLQGCVPGSGPTALTHLLNTHLGIARHRKEAAAILFLDLRAAYYRLIRQAVTGEITTDQELCLLLDRMGILPEHVDEVARFANAGGLLKSASPHFRKVLACSFHATYFVVDGSETVTSTRIGSRPGDSISDVLFGLAVADLHKAVRAALAGEGIQDQHLPTWADDIALPIKAAAPRLLPMAQLVAATLHRECKNRGMEPNYDRGKTELLTVLHGEGALKVKRALFRTGQAELTLPTTPPVSLACVTQYKHLGTLLRSTGKARQDLRQKFAAAQAVTSPLAKPVFRRRTVPLPHRATLLDTLAMTRATYGVAIWHNLTCAEEEAWTQGIAHIYRALHRPRLVDGSPRFPDAPELCHMSGRPQAHIQRHLLQLEHLRAIGAQNQEALLDALREEAGLTESSWLAEAQQAFEWLASILGDTMARHGVDSAMRYIEHSAAFPGQVRSWIQKGKRAAAKQKPCRPDEGHDALPQPAQAVAVYRCECCPATFPTLQKVRAHMWGQHKHNTLLADLAPATRCPCCLTEFWLHKRLLRHLAHDSPYCGHHVLAVSSPSATRAQAPKAKEDTLPKDTLPAIRVAGPLPPCKDDWVSAEQLYRMQSFFEDSGRGTVDPVHAAQRSLSEYACANAATRDAFLESLGPETIPFFQAVHATDELP</sequence>
<comment type="caution">
    <text evidence="3">The sequence shown here is derived from an EMBL/GenBank/DDBJ whole genome shotgun (WGS) entry which is preliminary data.</text>
</comment>
<proteinExistence type="predicted"/>
<dbReference type="GO" id="GO:0003676">
    <property type="term" value="F:nucleic acid binding"/>
    <property type="evidence" value="ECO:0007669"/>
    <property type="project" value="InterPro"/>
</dbReference>
<dbReference type="SUPFAM" id="SSF53098">
    <property type="entry name" value="Ribonuclease H-like"/>
    <property type="match status" value="1"/>
</dbReference>
<dbReference type="Gene3D" id="3.30.420.10">
    <property type="entry name" value="Ribonuclease H-like superfamily/Ribonuclease H"/>
    <property type="match status" value="1"/>
</dbReference>
<feature type="region of interest" description="Disordered" evidence="1">
    <location>
        <begin position="1"/>
        <end position="35"/>
    </location>
</feature>
<dbReference type="PROSITE" id="PS50879">
    <property type="entry name" value="RNASE_H_1"/>
    <property type="match status" value="1"/>
</dbReference>
<feature type="compositionally biased region" description="Low complexity" evidence="1">
    <location>
        <begin position="246"/>
        <end position="267"/>
    </location>
</feature>
<dbReference type="PANTHER" id="PTHR19446">
    <property type="entry name" value="REVERSE TRANSCRIPTASES"/>
    <property type="match status" value="1"/>
</dbReference>
<dbReference type="SUPFAM" id="SSF56219">
    <property type="entry name" value="DNase I-like"/>
    <property type="match status" value="1"/>
</dbReference>
<feature type="region of interest" description="Disordered" evidence="1">
    <location>
        <begin position="750"/>
        <end position="774"/>
    </location>
</feature>
<feature type="region of interest" description="Disordered" evidence="1">
    <location>
        <begin position="241"/>
        <end position="313"/>
    </location>
</feature>
<name>A0A813AH76_9DINO</name>
<gene>
    <name evidence="3" type="ORF">SNEC2469_LOCUS27575</name>
</gene>
<feature type="non-terminal residue" evidence="3">
    <location>
        <position position="3296"/>
    </location>
</feature>
<dbReference type="EMBL" id="CAJNJA010058297">
    <property type="protein sequence ID" value="CAE7864785.1"/>
    <property type="molecule type" value="Genomic_DNA"/>
</dbReference>
<protein>
    <recommendedName>
        <fullName evidence="2">RNase H type-1 domain-containing protein</fullName>
    </recommendedName>
</protein>
<dbReference type="InterPro" id="IPR036397">
    <property type="entry name" value="RNaseH_sf"/>
</dbReference>
<dbReference type="GO" id="GO:0004523">
    <property type="term" value="F:RNA-DNA hybrid ribonuclease activity"/>
    <property type="evidence" value="ECO:0007669"/>
    <property type="project" value="InterPro"/>
</dbReference>
<reference evidence="3" key="1">
    <citation type="submission" date="2021-02" db="EMBL/GenBank/DDBJ databases">
        <authorList>
            <person name="Dougan E. K."/>
            <person name="Rhodes N."/>
            <person name="Thang M."/>
            <person name="Chan C."/>
        </authorList>
    </citation>
    <scope>NUCLEOTIDE SEQUENCE</scope>
</reference>
<accession>A0A813AH76</accession>
<dbReference type="InterPro" id="IPR036691">
    <property type="entry name" value="Endo/exonu/phosph_ase_sf"/>
</dbReference>
<evidence type="ECO:0000259" key="2">
    <source>
        <dbReference type="PROSITE" id="PS50879"/>
    </source>
</evidence>